<keyword evidence="3 9" id="KW-0418">Kinase</keyword>
<dbReference type="InterPro" id="IPR000719">
    <property type="entry name" value="Prot_kinase_dom"/>
</dbReference>
<dbReference type="PROSITE" id="PS50011">
    <property type="entry name" value="PROTEIN_KINASE_DOM"/>
    <property type="match status" value="1"/>
</dbReference>
<evidence type="ECO:0000256" key="3">
    <source>
        <dbReference type="ARBA" id="ARBA00022777"/>
    </source>
</evidence>
<evidence type="ECO:0000256" key="6">
    <source>
        <dbReference type="SAM" id="MobiDB-lite"/>
    </source>
</evidence>
<dbReference type="InterPro" id="IPR008271">
    <property type="entry name" value="Ser/Thr_kinase_AS"/>
</dbReference>
<gene>
    <name evidence="9" type="ORF">HUN01_33945</name>
</gene>
<protein>
    <submittedName>
        <fullName evidence="9">Protein kinase</fullName>
    </submittedName>
</protein>
<dbReference type="GO" id="GO:0005524">
    <property type="term" value="F:ATP binding"/>
    <property type="evidence" value="ECO:0007669"/>
    <property type="project" value="UniProtKB-UniRule"/>
</dbReference>
<feature type="binding site" evidence="5">
    <location>
        <position position="42"/>
    </location>
    <ligand>
        <name>ATP</name>
        <dbReference type="ChEBI" id="CHEBI:30616"/>
    </ligand>
</feature>
<evidence type="ECO:0000313" key="9">
    <source>
        <dbReference type="EMBL" id="QMS92350.1"/>
    </source>
</evidence>
<dbReference type="Gene3D" id="1.10.510.10">
    <property type="entry name" value="Transferase(Phosphotransferase) domain 1"/>
    <property type="match status" value="1"/>
</dbReference>
<dbReference type="PANTHER" id="PTHR43289:SF34">
    <property type="entry name" value="SERINE_THREONINE-PROTEIN KINASE YBDM-RELATED"/>
    <property type="match status" value="1"/>
</dbReference>
<accession>A0A7D7LI22</accession>
<evidence type="ECO:0000259" key="8">
    <source>
        <dbReference type="PROSITE" id="PS50011"/>
    </source>
</evidence>
<proteinExistence type="predicted"/>
<keyword evidence="7" id="KW-0812">Transmembrane</keyword>
<evidence type="ECO:0000256" key="5">
    <source>
        <dbReference type="PROSITE-ProRule" id="PRU10141"/>
    </source>
</evidence>
<sequence>MTWASGQKLHRDRYEIKQQLGQGNFAITYLAEDRDGKNVVIKTLDSNLLNQLSNEDRDRLKSGFADESRKLAICKHPNIVQVIDTFEEGDLKCMVMEYIQGDNLAKIVQPRGFLPAKEAVDYIQQIGKALIVVHEQGFLHRDVKPENIILRAGTHQVVLINFDLARRFVDNPVSSRGNLVDKFTPIELYSNSPRQQARRKPWTDIYSLAATLYFLLTGKQPESAIERQDNNKRLIPPNELNDKISDRVNNAILYAMQLQPDNRPETVEDWLTELGFKTAGFSLPKLPWTQPLWAWILEIMGVLALFAALISGVKDGTDLFKDWFPDKSAPTNPPTQQAPSSSAKPQNR</sequence>
<keyword evidence="7" id="KW-0472">Membrane</keyword>
<evidence type="ECO:0000256" key="1">
    <source>
        <dbReference type="ARBA" id="ARBA00022679"/>
    </source>
</evidence>
<keyword evidence="10" id="KW-1185">Reference proteome</keyword>
<dbReference type="CDD" id="cd14014">
    <property type="entry name" value="STKc_PknB_like"/>
    <property type="match status" value="1"/>
</dbReference>
<name>A0A7D7LI22_9NOSO</name>
<dbReference type="KEGG" id="ned:HUN01_33945"/>
<keyword evidence="7" id="KW-1133">Transmembrane helix</keyword>
<dbReference type="InterPro" id="IPR011009">
    <property type="entry name" value="Kinase-like_dom_sf"/>
</dbReference>
<keyword evidence="2 5" id="KW-0547">Nucleotide-binding</keyword>
<organism evidence="9 10">
    <name type="scientific">Nostoc edaphicum CCNP1411</name>
    <dbReference type="NCBI Taxonomy" id="1472755"/>
    <lineage>
        <taxon>Bacteria</taxon>
        <taxon>Bacillati</taxon>
        <taxon>Cyanobacteriota</taxon>
        <taxon>Cyanophyceae</taxon>
        <taxon>Nostocales</taxon>
        <taxon>Nostocaceae</taxon>
        <taxon>Nostoc</taxon>
    </lineage>
</organism>
<dbReference type="PROSITE" id="PS00107">
    <property type="entry name" value="PROTEIN_KINASE_ATP"/>
    <property type="match status" value="1"/>
</dbReference>
<dbReference type="PANTHER" id="PTHR43289">
    <property type="entry name" value="MITOGEN-ACTIVATED PROTEIN KINASE KINASE KINASE 20-RELATED"/>
    <property type="match status" value="1"/>
</dbReference>
<dbReference type="GO" id="GO:0004674">
    <property type="term" value="F:protein serine/threonine kinase activity"/>
    <property type="evidence" value="ECO:0007669"/>
    <property type="project" value="TreeGrafter"/>
</dbReference>
<keyword evidence="4 5" id="KW-0067">ATP-binding</keyword>
<dbReference type="EMBL" id="CP054698">
    <property type="protein sequence ID" value="QMS92350.1"/>
    <property type="molecule type" value="Genomic_DNA"/>
</dbReference>
<dbReference type="RefSeq" id="WP_181929843.1">
    <property type="nucleotide sequence ID" value="NZ_CP054698.1"/>
</dbReference>
<feature type="transmembrane region" description="Helical" evidence="7">
    <location>
        <begin position="292"/>
        <end position="313"/>
    </location>
</feature>
<dbReference type="SUPFAM" id="SSF56112">
    <property type="entry name" value="Protein kinase-like (PK-like)"/>
    <property type="match status" value="1"/>
</dbReference>
<keyword evidence="1" id="KW-0808">Transferase</keyword>
<feature type="region of interest" description="Disordered" evidence="6">
    <location>
        <begin position="324"/>
        <end position="348"/>
    </location>
</feature>
<feature type="compositionally biased region" description="Polar residues" evidence="6">
    <location>
        <begin position="334"/>
        <end position="348"/>
    </location>
</feature>
<dbReference type="InterPro" id="IPR017441">
    <property type="entry name" value="Protein_kinase_ATP_BS"/>
</dbReference>
<evidence type="ECO:0000256" key="4">
    <source>
        <dbReference type="ARBA" id="ARBA00022840"/>
    </source>
</evidence>
<dbReference type="AlphaFoldDB" id="A0A7D7LI22"/>
<evidence type="ECO:0000256" key="7">
    <source>
        <dbReference type="SAM" id="Phobius"/>
    </source>
</evidence>
<dbReference type="SMART" id="SM00220">
    <property type="entry name" value="S_TKc"/>
    <property type="match status" value="1"/>
</dbReference>
<feature type="domain" description="Protein kinase" evidence="8">
    <location>
        <begin position="14"/>
        <end position="276"/>
    </location>
</feature>
<evidence type="ECO:0000256" key="2">
    <source>
        <dbReference type="ARBA" id="ARBA00022741"/>
    </source>
</evidence>
<dbReference type="Pfam" id="PF00069">
    <property type="entry name" value="Pkinase"/>
    <property type="match status" value="1"/>
</dbReference>
<reference evidence="10" key="1">
    <citation type="submission" date="2020-06" db="EMBL/GenBank/DDBJ databases">
        <title>Nostoc edaphicum CCNP1411 genome.</title>
        <authorList>
            <person name="Fidor A."/>
            <person name="Grabski M."/>
            <person name="Gawor J."/>
            <person name="Gromadka R."/>
            <person name="Wegrzyn G."/>
            <person name="Mazur-Marzec H."/>
        </authorList>
    </citation>
    <scope>NUCLEOTIDE SEQUENCE [LARGE SCALE GENOMIC DNA]</scope>
    <source>
        <strain evidence="10">CCNP1411</strain>
    </source>
</reference>
<dbReference type="PROSITE" id="PS00108">
    <property type="entry name" value="PROTEIN_KINASE_ST"/>
    <property type="match status" value="1"/>
</dbReference>
<dbReference type="Gene3D" id="3.30.200.20">
    <property type="entry name" value="Phosphorylase Kinase, domain 1"/>
    <property type="match status" value="1"/>
</dbReference>
<evidence type="ECO:0000313" key="10">
    <source>
        <dbReference type="Proteomes" id="UP000514713"/>
    </source>
</evidence>
<dbReference type="Proteomes" id="UP000514713">
    <property type="component" value="Chromosome"/>
</dbReference>